<protein>
    <submittedName>
        <fullName evidence="2">MazG-like family protein</fullName>
    </submittedName>
</protein>
<accession>A0ABD5W010</accession>
<comment type="caution">
    <text evidence="2">The sequence shown here is derived from an EMBL/GenBank/DDBJ whole genome shotgun (WGS) entry which is preliminary data.</text>
</comment>
<dbReference type="GeneID" id="76630613"/>
<dbReference type="CDD" id="cd11523">
    <property type="entry name" value="NTP-PPase"/>
    <property type="match status" value="1"/>
</dbReference>
<dbReference type="InterPro" id="IPR047046">
    <property type="entry name" value="YpjD/YvdC"/>
</dbReference>
<gene>
    <name evidence="2" type="ORF">ACFQQG_10940</name>
</gene>
<dbReference type="EMBL" id="JBHSZI010000001">
    <property type="protein sequence ID" value="MFC7058600.1"/>
    <property type="molecule type" value="Genomic_DNA"/>
</dbReference>
<evidence type="ECO:0000259" key="1">
    <source>
        <dbReference type="Pfam" id="PF03819"/>
    </source>
</evidence>
<dbReference type="InterPro" id="IPR004518">
    <property type="entry name" value="MazG-like_dom"/>
</dbReference>
<reference evidence="2 3" key="1">
    <citation type="journal article" date="2019" name="Int. J. Syst. Evol. Microbiol.">
        <title>The Global Catalogue of Microorganisms (GCM) 10K type strain sequencing project: providing services to taxonomists for standard genome sequencing and annotation.</title>
        <authorList>
            <consortium name="The Broad Institute Genomics Platform"/>
            <consortium name="The Broad Institute Genome Sequencing Center for Infectious Disease"/>
            <person name="Wu L."/>
            <person name="Ma J."/>
        </authorList>
    </citation>
    <scope>NUCLEOTIDE SEQUENCE [LARGE SCALE GENOMIC DNA]</scope>
    <source>
        <strain evidence="2 3">JCM 30072</strain>
    </source>
</reference>
<evidence type="ECO:0000313" key="3">
    <source>
        <dbReference type="Proteomes" id="UP001596445"/>
    </source>
</evidence>
<dbReference type="SUPFAM" id="SSF101386">
    <property type="entry name" value="all-alpha NTP pyrophosphatases"/>
    <property type="match status" value="1"/>
</dbReference>
<proteinExistence type="predicted"/>
<feature type="domain" description="NTP pyrophosphohydrolase MazG-like" evidence="1">
    <location>
        <begin position="26"/>
        <end position="91"/>
    </location>
</feature>
<dbReference type="Proteomes" id="UP001596445">
    <property type="component" value="Unassembled WGS sequence"/>
</dbReference>
<dbReference type="AlphaFoldDB" id="A0ABD5W010"/>
<dbReference type="RefSeq" id="WP_267161316.1">
    <property type="nucleotide sequence ID" value="NZ_CP112972.1"/>
</dbReference>
<name>A0ABD5W010_9EURY</name>
<keyword evidence="3" id="KW-1185">Reference proteome</keyword>
<dbReference type="Pfam" id="PF03819">
    <property type="entry name" value="MazG"/>
    <property type="match status" value="1"/>
</dbReference>
<dbReference type="Gene3D" id="1.10.287.1080">
    <property type="entry name" value="MazG-like"/>
    <property type="match status" value="1"/>
</dbReference>
<sequence>MDEQREVAAFIDRHDIEAPPEFRLLDVVSELGEVAKDVNESTGYGDDPSEVTVNEDELGDALFALLALADAVDIDAQDALETALTKYESRLETQDEPGSGV</sequence>
<evidence type="ECO:0000313" key="2">
    <source>
        <dbReference type="EMBL" id="MFC7058600.1"/>
    </source>
</evidence>
<dbReference type="PANTHER" id="PTHR42692:SF1">
    <property type="entry name" value="NUCLEOTIDE PYROPHOSPHOHYDROLASE"/>
    <property type="match status" value="1"/>
</dbReference>
<dbReference type="PANTHER" id="PTHR42692">
    <property type="entry name" value="NUCLEOTIDE PYROPHOSPHOHYDROLASE"/>
    <property type="match status" value="1"/>
</dbReference>
<organism evidence="2 3">
    <name type="scientific">Halovenus salina</name>
    <dbReference type="NCBI Taxonomy" id="1510225"/>
    <lineage>
        <taxon>Archaea</taxon>
        <taxon>Methanobacteriati</taxon>
        <taxon>Methanobacteriota</taxon>
        <taxon>Stenosarchaea group</taxon>
        <taxon>Halobacteria</taxon>
        <taxon>Halobacteriales</taxon>
        <taxon>Haloarculaceae</taxon>
        <taxon>Halovenus</taxon>
    </lineage>
</organism>